<keyword evidence="1" id="KW-0597">Phosphoprotein</keyword>
<feature type="domain" description="HTH merR-type" evidence="3">
    <location>
        <begin position="5"/>
        <end position="52"/>
    </location>
</feature>
<dbReference type="InterPro" id="IPR000551">
    <property type="entry name" value="MerR-type_HTH_dom"/>
</dbReference>
<dbReference type="SUPFAM" id="SSF46955">
    <property type="entry name" value="Putative DNA-binding domain"/>
    <property type="match status" value="1"/>
</dbReference>
<evidence type="ECO:0000256" key="1">
    <source>
        <dbReference type="ARBA" id="ARBA00022553"/>
    </source>
</evidence>
<dbReference type="SMART" id="SM00422">
    <property type="entry name" value="HTH_MERR"/>
    <property type="match status" value="1"/>
</dbReference>
<dbReference type="InterPro" id="IPR011006">
    <property type="entry name" value="CheY-like_superfamily"/>
</dbReference>
<proteinExistence type="predicted"/>
<dbReference type="Gene3D" id="1.10.1660.10">
    <property type="match status" value="1"/>
</dbReference>
<gene>
    <name evidence="4" type="ORF">MNBD_GAMMA23-2283</name>
</gene>
<dbReference type="EMBL" id="UOFT01000039">
    <property type="protein sequence ID" value="VAW94509.1"/>
    <property type="molecule type" value="Genomic_DNA"/>
</dbReference>
<evidence type="ECO:0000259" key="3">
    <source>
        <dbReference type="PROSITE" id="PS50937"/>
    </source>
</evidence>
<dbReference type="InterPro" id="IPR050595">
    <property type="entry name" value="Bact_response_regulator"/>
</dbReference>
<dbReference type="SMART" id="SM00448">
    <property type="entry name" value="REC"/>
    <property type="match status" value="1"/>
</dbReference>
<dbReference type="SUPFAM" id="SSF52172">
    <property type="entry name" value="CheY-like"/>
    <property type="match status" value="1"/>
</dbReference>
<dbReference type="GO" id="GO:0003677">
    <property type="term" value="F:DNA binding"/>
    <property type="evidence" value="ECO:0007669"/>
    <property type="project" value="InterPro"/>
</dbReference>
<evidence type="ECO:0000259" key="2">
    <source>
        <dbReference type="PROSITE" id="PS50110"/>
    </source>
</evidence>
<dbReference type="PROSITE" id="PS50110">
    <property type="entry name" value="RESPONSE_REGULATORY"/>
    <property type="match status" value="1"/>
</dbReference>
<protein>
    <submittedName>
        <fullName evidence="4">Uncharacterized protein</fullName>
    </submittedName>
</protein>
<dbReference type="AlphaFoldDB" id="A0A3B1A8I2"/>
<dbReference type="GO" id="GO:0000160">
    <property type="term" value="P:phosphorelay signal transduction system"/>
    <property type="evidence" value="ECO:0007669"/>
    <property type="project" value="InterPro"/>
</dbReference>
<sequence>MSKSYLTPNQVAELLMVLPATVRQWAEKGLLNALLTPGGHRRFLPEDIERFALQRGLTLNSRNTGALRVLIVDDNEQIRSCLEQLLAYYPSQVVTQTASNGFMAGVIVSEFNPHVVLLDLMMPGLNGFQVCKDLRASPSTKNIRVIAMTGYPSSENVAEILDAGAETCLSKPFSNELLRQQLGLIKDKAG</sequence>
<dbReference type="Pfam" id="PF12728">
    <property type="entry name" value="HTH_17"/>
    <property type="match status" value="1"/>
</dbReference>
<dbReference type="GO" id="GO:0006355">
    <property type="term" value="P:regulation of DNA-templated transcription"/>
    <property type="evidence" value="ECO:0007669"/>
    <property type="project" value="InterPro"/>
</dbReference>
<evidence type="ECO:0000313" key="4">
    <source>
        <dbReference type="EMBL" id="VAW94509.1"/>
    </source>
</evidence>
<organism evidence="4">
    <name type="scientific">hydrothermal vent metagenome</name>
    <dbReference type="NCBI Taxonomy" id="652676"/>
    <lineage>
        <taxon>unclassified sequences</taxon>
        <taxon>metagenomes</taxon>
        <taxon>ecological metagenomes</taxon>
    </lineage>
</organism>
<dbReference type="Gene3D" id="3.40.50.2300">
    <property type="match status" value="1"/>
</dbReference>
<dbReference type="CDD" id="cd04762">
    <property type="entry name" value="HTH_MerR-trunc"/>
    <property type="match status" value="1"/>
</dbReference>
<reference evidence="4" key="1">
    <citation type="submission" date="2018-06" db="EMBL/GenBank/DDBJ databases">
        <authorList>
            <person name="Zhirakovskaya E."/>
        </authorList>
    </citation>
    <scope>NUCLEOTIDE SEQUENCE</scope>
</reference>
<feature type="domain" description="Response regulatory" evidence="2">
    <location>
        <begin position="68"/>
        <end position="186"/>
    </location>
</feature>
<dbReference type="InterPro" id="IPR009061">
    <property type="entry name" value="DNA-bd_dom_put_sf"/>
</dbReference>
<dbReference type="InterPro" id="IPR001789">
    <property type="entry name" value="Sig_transdc_resp-reg_receiver"/>
</dbReference>
<dbReference type="InterPro" id="IPR041657">
    <property type="entry name" value="HTH_17"/>
</dbReference>
<dbReference type="PROSITE" id="PS50937">
    <property type="entry name" value="HTH_MERR_2"/>
    <property type="match status" value="1"/>
</dbReference>
<dbReference type="PANTHER" id="PTHR44591:SF3">
    <property type="entry name" value="RESPONSE REGULATORY DOMAIN-CONTAINING PROTEIN"/>
    <property type="match status" value="1"/>
</dbReference>
<dbReference type="Pfam" id="PF00072">
    <property type="entry name" value="Response_reg"/>
    <property type="match status" value="1"/>
</dbReference>
<dbReference type="PANTHER" id="PTHR44591">
    <property type="entry name" value="STRESS RESPONSE REGULATOR PROTEIN 1"/>
    <property type="match status" value="1"/>
</dbReference>
<name>A0A3B1A8I2_9ZZZZ</name>
<accession>A0A3B1A8I2</accession>